<feature type="transmembrane region" description="Helical" evidence="6">
    <location>
        <begin position="98"/>
        <end position="115"/>
    </location>
</feature>
<keyword evidence="5 6" id="KW-0472">Membrane</keyword>
<dbReference type="PANTHER" id="PTHR23501">
    <property type="entry name" value="MAJOR FACILITATOR SUPERFAMILY"/>
    <property type="match status" value="1"/>
</dbReference>
<dbReference type="GO" id="GO:0022857">
    <property type="term" value="F:transmembrane transporter activity"/>
    <property type="evidence" value="ECO:0007669"/>
    <property type="project" value="InterPro"/>
</dbReference>
<dbReference type="AlphaFoldDB" id="A0A072Q3R4"/>
<dbReference type="HOGENOM" id="CLU_000960_25_1_1"/>
<keyword evidence="3 6" id="KW-0812">Transmembrane</keyword>
<dbReference type="VEuPathDB" id="FungiDB:A1O9_00523"/>
<comment type="caution">
    <text evidence="8">The sequence shown here is derived from an EMBL/GenBank/DDBJ whole genome shotgun (WGS) entry which is preliminary data.</text>
</comment>
<reference evidence="8 9" key="1">
    <citation type="submission" date="2013-03" db="EMBL/GenBank/DDBJ databases">
        <title>The Genome Sequence of Exophiala aquamarina CBS 119918.</title>
        <authorList>
            <consortium name="The Broad Institute Genomics Platform"/>
            <person name="Cuomo C."/>
            <person name="de Hoog S."/>
            <person name="Gorbushina A."/>
            <person name="Walker B."/>
            <person name="Young S.K."/>
            <person name="Zeng Q."/>
            <person name="Gargeya S."/>
            <person name="Fitzgerald M."/>
            <person name="Haas B."/>
            <person name="Abouelleil A."/>
            <person name="Allen A.W."/>
            <person name="Alvarado L."/>
            <person name="Arachchi H.M."/>
            <person name="Berlin A.M."/>
            <person name="Chapman S.B."/>
            <person name="Gainer-Dewar J."/>
            <person name="Goldberg J."/>
            <person name="Griggs A."/>
            <person name="Gujja S."/>
            <person name="Hansen M."/>
            <person name="Howarth C."/>
            <person name="Imamovic A."/>
            <person name="Ireland A."/>
            <person name="Larimer J."/>
            <person name="McCowan C."/>
            <person name="Murphy C."/>
            <person name="Pearson M."/>
            <person name="Poon T.W."/>
            <person name="Priest M."/>
            <person name="Roberts A."/>
            <person name="Saif S."/>
            <person name="Shea T."/>
            <person name="Sisk P."/>
            <person name="Sykes S."/>
            <person name="Wortman J."/>
            <person name="Nusbaum C."/>
            <person name="Birren B."/>
        </authorList>
    </citation>
    <scope>NUCLEOTIDE SEQUENCE [LARGE SCALE GENOMIC DNA]</scope>
    <source>
        <strain evidence="8 9">CBS 119918</strain>
    </source>
</reference>
<dbReference type="RefSeq" id="XP_013265140.1">
    <property type="nucleotide sequence ID" value="XM_013409686.1"/>
</dbReference>
<gene>
    <name evidence="8" type="ORF">A1O9_00523</name>
</gene>
<dbReference type="PROSITE" id="PS50850">
    <property type="entry name" value="MFS"/>
    <property type="match status" value="1"/>
</dbReference>
<feature type="transmembrane region" description="Helical" evidence="6">
    <location>
        <begin position="151"/>
        <end position="171"/>
    </location>
</feature>
<dbReference type="InterPro" id="IPR053791">
    <property type="entry name" value="MFS_Tri12-like"/>
</dbReference>
<sequence>MAVEHIDTEVSKIERATRMDMERKESDKYELENAEIDSNSFRNLSFDGEVEPGLHARTYIALAAMVLLNYVQILALQGPPVVLTFIGTDLGNTAVQTWVPNALVLVQAVLGPIISSASDIFQVRKPLMVGSCVLAFIGAAIAPGSSNIYRLIGANILIGFGFATVPLAYSVPSEILPRRWRPIAQAMTNAAALLACVSGPLVIGTLTQRNAHTGWRIYYWIQTGIWGLTALGLFVGYHPPKRHAALDNISNRRKLGHLDLIGCGLLALGLTLFLTGTSLGGSIYSWTNARVLATLIPGVLGLVAFGLYEWKGTQTGILHHDLFRGGRHRGGTFALCVALIFIEGIMTFAFSIFYPVMSGLFTTDAFEVVTRSQPYFVAALISTVVWGYFSSRLRTIRSPMVVGFIIMTGGLVGWTTIQPGDSISAMAFAGLSGIGFGGPLILAVTGAQLATPHRLIATATACTTSSRAVAAGIFTAIFAATFNSRMSSNLPKYIARTAEAAGLPTDSIPEFTQALISNNSTALRGIPGVGPEVVALATQAIKQATADSVRIVFIIAVPFGVLGTIVSLFLGDLKKTMNYRVDAPVEELHAKHAYPNETAERV</sequence>
<feature type="transmembrane region" description="Helical" evidence="6">
    <location>
        <begin position="258"/>
        <end position="279"/>
    </location>
</feature>
<feature type="transmembrane region" description="Helical" evidence="6">
    <location>
        <begin position="217"/>
        <end position="237"/>
    </location>
</feature>
<dbReference type="OrthoDB" id="2587356at2759"/>
<dbReference type="Proteomes" id="UP000027920">
    <property type="component" value="Unassembled WGS sequence"/>
</dbReference>
<dbReference type="InterPro" id="IPR010573">
    <property type="entry name" value="MFS_Str1/Tri12-like"/>
</dbReference>
<organism evidence="8 9">
    <name type="scientific">Exophiala aquamarina CBS 119918</name>
    <dbReference type="NCBI Taxonomy" id="1182545"/>
    <lineage>
        <taxon>Eukaryota</taxon>
        <taxon>Fungi</taxon>
        <taxon>Dikarya</taxon>
        <taxon>Ascomycota</taxon>
        <taxon>Pezizomycotina</taxon>
        <taxon>Eurotiomycetes</taxon>
        <taxon>Chaetothyriomycetidae</taxon>
        <taxon>Chaetothyriales</taxon>
        <taxon>Herpotrichiellaceae</taxon>
        <taxon>Exophiala</taxon>
    </lineage>
</organism>
<dbReference type="EMBL" id="AMGV01000001">
    <property type="protein sequence ID" value="KEF62550.1"/>
    <property type="molecule type" value="Genomic_DNA"/>
</dbReference>
<accession>A0A072Q3R4</accession>
<feature type="transmembrane region" description="Helical" evidence="6">
    <location>
        <begin position="291"/>
        <end position="310"/>
    </location>
</feature>
<feature type="transmembrane region" description="Helical" evidence="6">
    <location>
        <begin position="183"/>
        <end position="205"/>
    </location>
</feature>
<feature type="transmembrane region" description="Helical" evidence="6">
    <location>
        <begin position="127"/>
        <end position="145"/>
    </location>
</feature>
<protein>
    <recommendedName>
        <fullName evidence="7">Major facilitator superfamily (MFS) profile domain-containing protein</fullName>
    </recommendedName>
</protein>
<evidence type="ECO:0000256" key="6">
    <source>
        <dbReference type="SAM" id="Phobius"/>
    </source>
</evidence>
<proteinExistence type="predicted"/>
<feature type="transmembrane region" description="Helical" evidence="6">
    <location>
        <begin position="551"/>
        <end position="570"/>
    </location>
</feature>
<comment type="subcellular location">
    <subcellularLocation>
        <location evidence="1">Membrane</location>
        <topology evidence="1">Multi-pass membrane protein</topology>
    </subcellularLocation>
</comment>
<feature type="transmembrane region" description="Helical" evidence="6">
    <location>
        <begin position="455"/>
        <end position="482"/>
    </location>
</feature>
<evidence type="ECO:0000256" key="3">
    <source>
        <dbReference type="ARBA" id="ARBA00022692"/>
    </source>
</evidence>
<feature type="transmembrane region" description="Helical" evidence="6">
    <location>
        <begin position="373"/>
        <end position="389"/>
    </location>
</feature>
<dbReference type="CDD" id="cd06179">
    <property type="entry name" value="MFS_TRI12_like"/>
    <property type="match status" value="1"/>
</dbReference>
<evidence type="ECO:0000256" key="5">
    <source>
        <dbReference type="ARBA" id="ARBA00023136"/>
    </source>
</evidence>
<keyword evidence="9" id="KW-1185">Reference proteome</keyword>
<dbReference type="PANTHER" id="PTHR23501:SF195">
    <property type="entry name" value="PEP5"/>
    <property type="match status" value="1"/>
</dbReference>
<dbReference type="SUPFAM" id="SSF103473">
    <property type="entry name" value="MFS general substrate transporter"/>
    <property type="match status" value="1"/>
</dbReference>
<dbReference type="Gene3D" id="1.20.1250.20">
    <property type="entry name" value="MFS general substrate transporter like domains"/>
    <property type="match status" value="1"/>
</dbReference>
<keyword evidence="4 6" id="KW-1133">Transmembrane helix</keyword>
<evidence type="ECO:0000259" key="7">
    <source>
        <dbReference type="PROSITE" id="PS50850"/>
    </source>
</evidence>
<keyword evidence="2" id="KW-0813">Transport</keyword>
<evidence type="ECO:0000313" key="8">
    <source>
        <dbReference type="EMBL" id="KEF62550.1"/>
    </source>
</evidence>
<dbReference type="InterPro" id="IPR036259">
    <property type="entry name" value="MFS_trans_sf"/>
</dbReference>
<feature type="transmembrane region" description="Helical" evidence="6">
    <location>
        <begin position="401"/>
        <end position="417"/>
    </location>
</feature>
<feature type="transmembrane region" description="Helical" evidence="6">
    <location>
        <begin position="59"/>
        <end position="78"/>
    </location>
</feature>
<feature type="transmembrane region" description="Helical" evidence="6">
    <location>
        <begin position="331"/>
        <end position="353"/>
    </location>
</feature>
<evidence type="ECO:0000256" key="4">
    <source>
        <dbReference type="ARBA" id="ARBA00022989"/>
    </source>
</evidence>
<name>A0A072Q3R4_9EURO</name>
<evidence type="ECO:0000256" key="2">
    <source>
        <dbReference type="ARBA" id="ARBA00022448"/>
    </source>
</evidence>
<dbReference type="InterPro" id="IPR020846">
    <property type="entry name" value="MFS_dom"/>
</dbReference>
<feature type="domain" description="Major facilitator superfamily (MFS) profile" evidence="7">
    <location>
        <begin position="58"/>
        <end position="575"/>
    </location>
</feature>
<evidence type="ECO:0000256" key="1">
    <source>
        <dbReference type="ARBA" id="ARBA00004141"/>
    </source>
</evidence>
<dbReference type="Pfam" id="PF06609">
    <property type="entry name" value="TRI12"/>
    <property type="match status" value="1"/>
</dbReference>
<evidence type="ECO:0000313" key="9">
    <source>
        <dbReference type="Proteomes" id="UP000027920"/>
    </source>
</evidence>
<dbReference type="GO" id="GO:0005886">
    <property type="term" value="C:plasma membrane"/>
    <property type="evidence" value="ECO:0007669"/>
    <property type="project" value="TreeGrafter"/>
</dbReference>
<feature type="transmembrane region" description="Helical" evidence="6">
    <location>
        <begin position="423"/>
        <end position="443"/>
    </location>
</feature>
<dbReference type="GeneID" id="25275474"/>